<reference evidence="2" key="2">
    <citation type="submission" date="2020-09" db="EMBL/GenBank/DDBJ databases">
        <authorList>
            <person name="Sun Q."/>
            <person name="Ohkuma M."/>
        </authorList>
    </citation>
    <scope>NUCLEOTIDE SEQUENCE</scope>
    <source>
        <strain evidence="2">JCM 4790</strain>
    </source>
</reference>
<keyword evidence="1" id="KW-1133">Transmembrane helix</keyword>
<keyword evidence="3" id="KW-1185">Reference proteome</keyword>
<feature type="transmembrane region" description="Helical" evidence="1">
    <location>
        <begin position="181"/>
        <end position="200"/>
    </location>
</feature>
<gene>
    <name evidence="2" type="ORF">GCM10010358_72360</name>
</gene>
<accession>A0A918U7X2</accession>
<dbReference type="EMBL" id="BMVU01000069">
    <property type="protein sequence ID" value="GGY08951.1"/>
    <property type="molecule type" value="Genomic_DNA"/>
</dbReference>
<dbReference type="Proteomes" id="UP000619244">
    <property type="component" value="Unassembled WGS sequence"/>
</dbReference>
<evidence type="ECO:0000256" key="1">
    <source>
        <dbReference type="SAM" id="Phobius"/>
    </source>
</evidence>
<feature type="transmembrane region" description="Helical" evidence="1">
    <location>
        <begin position="43"/>
        <end position="64"/>
    </location>
</feature>
<dbReference type="Pfam" id="PF14023">
    <property type="entry name" value="Bestrophin-like"/>
    <property type="match status" value="1"/>
</dbReference>
<proteinExistence type="predicted"/>
<feature type="transmembrane region" description="Helical" evidence="1">
    <location>
        <begin position="6"/>
        <end position="23"/>
    </location>
</feature>
<reference evidence="2" key="1">
    <citation type="journal article" date="2014" name="Int. J. Syst. Evol. Microbiol.">
        <title>Complete genome sequence of Corynebacterium casei LMG S-19264T (=DSM 44701T), isolated from a smear-ripened cheese.</title>
        <authorList>
            <consortium name="US DOE Joint Genome Institute (JGI-PGF)"/>
            <person name="Walter F."/>
            <person name="Albersmeier A."/>
            <person name="Kalinowski J."/>
            <person name="Ruckert C."/>
        </authorList>
    </citation>
    <scope>NUCLEOTIDE SEQUENCE</scope>
    <source>
        <strain evidence="2">JCM 4790</strain>
    </source>
</reference>
<keyword evidence="1" id="KW-0812">Transmembrane</keyword>
<sequence>MPEWLVYTLASVLVCVLVIAATVMRHRRVADEDTSETPDVLEYMVMMVGVVYAIVLGLAIAGVWEARGAAEDTVQREAQALYEIDQRLDVYPAAFRTQVKEHIDAYARHAVTTEWPALKDDAPIDATGADLLGRIRSDIAHHTPADELQAQAYQPLLDQVAAADDARHQRLDSAGTTLPGAVWFGLIAGAVITLGLLYTLQIRRSARELLLATTFSALVVFLLFLVWSFDAPFGHSGTDSAQPLSDLLTTTAV</sequence>
<dbReference type="AlphaFoldDB" id="A0A918U7X2"/>
<name>A0A918U7X2_9ACTN</name>
<keyword evidence="1" id="KW-0472">Membrane</keyword>
<organism evidence="2 3">
    <name type="scientific">Streptomyces minutiscleroticus</name>
    <dbReference type="NCBI Taxonomy" id="68238"/>
    <lineage>
        <taxon>Bacteria</taxon>
        <taxon>Bacillati</taxon>
        <taxon>Actinomycetota</taxon>
        <taxon>Actinomycetes</taxon>
        <taxon>Kitasatosporales</taxon>
        <taxon>Streptomycetaceae</taxon>
        <taxon>Streptomyces</taxon>
    </lineage>
</organism>
<dbReference type="RefSeq" id="WP_190194551.1">
    <property type="nucleotide sequence ID" value="NZ_BMVU01000069.1"/>
</dbReference>
<dbReference type="InterPro" id="IPR025333">
    <property type="entry name" value="DUF4239"/>
</dbReference>
<evidence type="ECO:0000313" key="2">
    <source>
        <dbReference type="EMBL" id="GGY08951.1"/>
    </source>
</evidence>
<evidence type="ECO:0000313" key="3">
    <source>
        <dbReference type="Proteomes" id="UP000619244"/>
    </source>
</evidence>
<comment type="caution">
    <text evidence="2">The sequence shown here is derived from an EMBL/GenBank/DDBJ whole genome shotgun (WGS) entry which is preliminary data.</text>
</comment>
<feature type="transmembrane region" description="Helical" evidence="1">
    <location>
        <begin position="209"/>
        <end position="229"/>
    </location>
</feature>
<protein>
    <submittedName>
        <fullName evidence="2">Membrane protein</fullName>
    </submittedName>
</protein>